<proteinExistence type="predicted"/>
<reference evidence="1 2" key="1">
    <citation type="submission" date="2019-06" db="EMBL/GenBank/DDBJ databases">
        <authorList>
            <person name="Hertel R."/>
        </authorList>
    </citation>
    <scope>NUCLEOTIDE SEQUENCE [LARGE SCALE GENOMIC DNA]</scope>
</reference>
<organism evidence="1 2">
    <name type="scientific">Bacillus phage vB_BmeM-Goe8</name>
    <dbReference type="NCBI Taxonomy" id="2593638"/>
    <lineage>
        <taxon>Viruses</taxon>
        <taxon>Duplodnaviria</taxon>
        <taxon>Heunggongvirae</taxon>
        <taxon>Uroviricota</taxon>
        <taxon>Caudoviricetes</taxon>
        <taxon>Herelleviridae</taxon>
        <taxon>Bastillevirinae</taxon>
        <taxon>Goettingenvirus</taxon>
        <taxon>Goettingenvirus goe8</taxon>
    </lineage>
</organism>
<keyword evidence="2" id="KW-1185">Reference proteome</keyword>
<sequence length="83" mass="9766">MKLNVPFWKRIHQLFCRHKSVGWCSASKGINSKLGKEYVEYQCINCGLSIGEWFEEGAWTELDFPDEYTIQNKRKIGDKIHTK</sequence>
<protein>
    <submittedName>
        <fullName evidence="1">Uncharacterized protein</fullName>
    </submittedName>
</protein>
<name>A0A516KMS5_9CAUD</name>
<evidence type="ECO:0000313" key="1">
    <source>
        <dbReference type="EMBL" id="QDP42898.1"/>
    </source>
</evidence>
<gene>
    <name evidence="1" type="ORF">Goe8_c01250</name>
</gene>
<dbReference type="EMBL" id="MN043729">
    <property type="protein sequence ID" value="QDP42898.1"/>
    <property type="molecule type" value="Genomic_DNA"/>
</dbReference>
<accession>A0A516KMS5</accession>
<dbReference type="Proteomes" id="UP000317800">
    <property type="component" value="Segment"/>
</dbReference>
<evidence type="ECO:0000313" key="2">
    <source>
        <dbReference type="Proteomes" id="UP000317800"/>
    </source>
</evidence>